<proteinExistence type="predicted"/>
<keyword evidence="5" id="KW-1185">Reference proteome</keyword>
<evidence type="ECO:0000313" key="4">
    <source>
        <dbReference type="EMBL" id="SCG38994.1"/>
    </source>
</evidence>
<dbReference type="CDD" id="cd00146">
    <property type="entry name" value="PKD"/>
    <property type="match status" value="1"/>
</dbReference>
<evidence type="ECO:0000259" key="3">
    <source>
        <dbReference type="PROSITE" id="PS50093"/>
    </source>
</evidence>
<dbReference type="PROSITE" id="PS50093">
    <property type="entry name" value="PKD"/>
    <property type="match status" value="1"/>
</dbReference>
<dbReference type="Pfam" id="PF18911">
    <property type="entry name" value="PKD_4"/>
    <property type="match status" value="1"/>
</dbReference>
<dbReference type="InterPro" id="IPR013783">
    <property type="entry name" value="Ig-like_fold"/>
</dbReference>
<dbReference type="SUPFAM" id="SSF51126">
    <property type="entry name" value="Pectin lyase-like"/>
    <property type="match status" value="1"/>
</dbReference>
<feature type="chain" id="PRO_5008717227" evidence="2">
    <location>
        <begin position="28"/>
        <end position="767"/>
    </location>
</feature>
<dbReference type="InterPro" id="IPR035986">
    <property type="entry name" value="PKD_dom_sf"/>
</dbReference>
<dbReference type="SMART" id="SM00710">
    <property type="entry name" value="PbH1"/>
    <property type="match status" value="5"/>
</dbReference>
<dbReference type="Gene3D" id="2.60.40.10">
    <property type="entry name" value="Immunoglobulins"/>
    <property type="match status" value="1"/>
</dbReference>
<dbReference type="SUPFAM" id="SSF50405">
    <property type="entry name" value="Actin-crosslinking proteins"/>
    <property type="match status" value="2"/>
</dbReference>
<dbReference type="InterPro" id="IPR008999">
    <property type="entry name" value="Actin-crosslinking"/>
</dbReference>
<evidence type="ECO:0000256" key="1">
    <source>
        <dbReference type="SAM" id="MobiDB-lite"/>
    </source>
</evidence>
<feature type="domain" description="PKD" evidence="3">
    <location>
        <begin position="452"/>
        <end position="513"/>
    </location>
</feature>
<sequence>MHSSPLAGLTVLAMAGGSLLATSPAQAAGTTYLYVNGSATSCSDTGLGSSTQPFCTIGASATAAQAGQTVRIASGDYPERVALPRSGATDAPIVFETGWDGTSRATLTGATAGVVVAGRHDVVLRGLRITGSLGAPALDLRDSSTVTVDQLDVVRAGTATGAAVQLTAVTRSSLRRAHVVTPVTGVTLDAATSGVTLTSSTISSPSVATSGTGVQVAGTGNAVLNNTVGGFAASAIAVESVATGTVVANNQITGGPGYGIRNQAATGTAITNNSVQYRCRDGVRVEGASTGVSVQNNVLFNNGSWAQDYCVQRDGYEIGVYGDARQDTIVDYNNVWHGGYPLSPYSWDGTPLTLAAFRATAGQGAHDRETDYNLNNQDSANSAAPGYQTTDRTGGARVDNPDVPNTGVGPVAYADRGSGEAYLNPVAKADVTLDLGTLSATMDASASVPGFDPITTYRFDFGDGTVVTQSTPVATHRYANPGRYSISVWVSGADARTGTTFRTVSVLRRISTVALLARSNLKYVSPPASAHGLVADHYGVDSVDRFDLADSGSGQVALYSRSANRYVSTSDATTPVDLTYTNADNGGYFALVRNSDGSVSLRSASSNRYLSTSGSGGTVYANQFTISRFEQFHLVNVADANRTLKARANARYVTASNTAASPLIANATGIGVAQKYDLVDLGNSQWAIFARANNRFVTATNAGTLPLINTNVVPGTWEKFARITNSDGSLSLRSVGNSRYVTADNAGASPLITKHTAITSWDQYTLG</sequence>
<dbReference type="EMBL" id="LT607751">
    <property type="protein sequence ID" value="SCG38994.1"/>
    <property type="molecule type" value="Genomic_DNA"/>
</dbReference>
<name>A0A1C5GZ01_9ACTN</name>
<dbReference type="InterPro" id="IPR012334">
    <property type="entry name" value="Pectin_lyas_fold"/>
</dbReference>
<dbReference type="GO" id="GO:0005975">
    <property type="term" value="P:carbohydrate metabolic process"/>
    <property type="evidence" value="ECO:0007669"/>
    <property type="project" value="UniProtKB-ARBA"/>
</dbReference>
<dbReference type="CDD" id="cd00257">
    <property type="entry name" value="beta-trefoil_FSCN-like"/>
    <property type="match status" value="2"/>
</dbReference>
<protein>
    <submittedName>
        <fullName evidence="4">PKD domain-containing protein</fullName>
    </submittedName>
</protein>
<dbReference type="InterPro" id="IPR022409">
    <property type="entry name" value="PKD/Chitinase_dom"/>
</dbReference>
<dbReference type="InterPro" id="IPR011050">
    <property type="entry name" value="Pectin_lyase_fold/virulence"/>
</dbReference>
<dbReference type="Gene3D" id="2.160.20.10">
    <property type="entry name" value="Single-stranded right-handed beta-helix, Pectin lyase-like"/>
    <property type="match status" value="1"/>
</dbReference>
<accession>A0A1C5GZ01</accession>
<feature type="region of interest" description="Disordered" evidence="1">
    <location>
        <begin position="366"/>
        <end position="408"/>
    </location>
</feature>
<organism evidence="4 5">
    <name type="scientific">Micromonospora siamensis</name>
    <dbReference type="NCBI Taxonomy" id="299152"/>
    <lineage>
        <taxon>Bacteria</taxon>
        <taxon>Bacillati</taxon>
        <taxon>Actinomycetota</taxon>
        <taxon>Actinomycetes</taxon>
        <taxon>Micromonosporales</taxon>
        <taxon>Micromonosporaceae</taxon>
        <taxon>Micromonospora</taxon>
    </lineage>
</organism>
<evidence type="ECO:0000256" key="2">
    <source>
        <dbReference type="SAM" id="SignalP"/>
    </source>
</evidence>
<dbReference type="Gene3D" id="2.80.10.50">
    <property type="match status" value="2"/>
</dbReference>
<keyword evidence="2" id="KW-0732">Signal</keyword>
<dbReference type="InterPro" id="IPR000601">
    <property type="entry name" value="PKD_dom"/>
</dbReference>
<dbReference type="RefSeq" id="WP_172880388.1">
    <property type="nucleotide sequence ID" value="NZ_JBHLYF010000015.1"/>
</dbReference>
<gene>
    <name evidence="4" type="ORF">GA0074704_0758</name>
</gene>
<reference evidence="4 5" key="1">
    <citation type="submission" date="2016-06" db="EMBL/GenBank/DDBJ databases">
        <authorList>
            <person name="Kjaerup R.B."/>
            <person name="Dalgaard T.S."/>
            <person name="Juul-Madsen H.R."/>
        </authorList>
    </citation>
    <scope>NUCLEOTIDE SEQUENCE [LARGE SCALE GENOMIC DNA]</scope>
    <source>
        <strain evidence="4 5">DSM 45097</strain>
    </source>
</reference>
<feature type="signal peptide" evidence="2">
    <location>
        <begin position="1"/>
        <end position="27"/>
    </location>
</feature>
<dbReference type="InterPro" id="IPR039448">
    <property type="entry name" value="Beta_helix"/>
</dbReference>
<dbReference type="SUPFAM" id="SSF49299">
    <property type="entry name" value="PKD domain"/>
    <property type="match status" value="1"/>
</dbReference>
<dbReference type="SMART" id="SM00089">
    <property type="entry name" value="PKD"/>
    <property type="match status" value="1"/>
</dbReference>
<feature type="compositionally biased region" description="Polar residues" evidence="1">
    <location>
        <begin position="372"/>
        <end position="392"/>
    </location>
</feature>
<dbReference type="Pfam" id="PF13229">
    <property type="entry name" value="Beta_helix"/>
    <property type="match status" value="1"/>
</dbReference>
<dbReference type="Proteomes" id="UP000198210">
    <property type="component" value="Chromosome I"/>
</dbReference>
<dbReference type="AlphaFoldDB" id="A0A1C5GZ01"/>
<dbReference type="InterPro" id="IPR006626">
    <property type="entry name" value="PbH1"/>
</dbReference>
<evidence type="ECO:0000313" key="5">
    <source>
        <dbReference type="Proteomes" id="UP000198210"/>
    </source>
</evidence>